<feature type="chain" id="PRO_5025546699" description="AA1-like domain-containing protein" evidence="1">
    <location>
        <begin position="17"/>
        <end position="143"/>
    </location>
</feature>
<name>A0A6A6AYS5_9PEZI</name>
<protein>
    <recommendedName>
        <fullName evidence="4">AA1-like domain-containing protein</fullName>
    </recommendedName>
</protein>
<keyword evidence="3" id="KW-1185">Reference proteome</keyword>
<keyword evidence="1" id="KW-0732">Signal</keyword>
<dbReference type="Proteomes" id="UP000799438">
    <property type="component" value="Unassembled WGS sequence"/>
</dbReference>
<proteinExistence type="predicted"/>
<evidence type="ECO:0008006" key="4">
    <source>
        <dbReference type="Google" id="ProtNLM"/>
    </source>
</evidence>
<feature type="signal peptide" evidence="1">
    <location>
        <begin position="1"/>
        <end position="16"/>
    </location>
</feature>
<evidence type="ECO:0000256" key="1">
    <source>
        <dbReference type="SAM" id="SignalP"/>
    </source>
</evidence>
<dbReference type="GeneID" id="54301960"/>
<dbReference type="EMBL" id="ML995509">
    <property type="protein sequence ID" value="KAF2136930.1"/>
    <property type="molecule type" value="Genomic_DNA"/>
</dbReference>
<gene>
    <name evidence="2" type="ORF">K452DRAFT_322084</name>
</gene>
<evidence type="ECO:0000313" key="2">
    <source>
        <dbReference type="EMBL" id="KAF2136930.1"/>
    </source>
</evidence>
<evidence type="ECO:0000313" key="3">
    <source>
        <dbReference type="Proteomes" id="UP000799438"/>
    </source>
</evidence>
<reference evidence="2" key="1">
    <citation type="journal article" date="2020" name="Stud. Mycol.">
        <title>101 Dothideomycetes genomes: a test case for predicting lifestyles and emergence of pathogens.</title>
        <authorList>
            <person name="Haridas S."/>
            <person name="Albert R."/>
            <person name="Binder M."/>
            <person name="Bloem J."/>
            <person name="Labutti K."/>
            <person name="Salamov A."/>
            <person name="Andreopoulos B."/>
            <person name="Baker S."/>
            <person name="Barry K."/>
            <person name="Bills G."/>
            <person name="Bluhm B."/>
            <person name="Cannon C."/>
            <person name="Castanera R."/>
            <person name="Culley D."/>
            <person name="Daum C."/>
            <person name="Ezra D."/>
            <person name="Gonzalez J."/>
            <person name="Henrissat B."/>
            <person name="Kuo A."/>
            <person name="Liang C."/>
            <person name="Lipzen A."/>
            <person name="Lutzoni F."/>
            <person name="Magnuson J."/>
            <person name="Mondo S."/>
            <person name="Nolan M."/>
            <person name="Ohm R."/>
            <person name="Pangilinan J."/>
            <person name="Park H.-J."/>
            <person name="Ramirez L."/>
            <person name="Alfaro M."/>
            <person name="Sun H."/>
            <person name="Tritt A."/>
            <person name="Yoshinaga Y."/>
            <person name="Zwiers L.-H."/>
            <person name="Turgeon B."/>
            <person name="Goodwin S."/>
            <person name="Spatafora J."/>
            <person name="Crous P."/>
            <person name="Grigoriev I."/>
        </authorList>
    </citation>
    <scope>NUCLEOTIDE SEQUENCE</scope>
    <source>
        <strain evidence="2">CBS 121167</strain>
    </source>
</reference>
<organism evidence="2 3">
    <name type="scientific">Aplosporella prunicola CBS 121167</name>
    <dbReference type="NCBI Taxonomy" id="1176127"/>
    <lineage>
        <taxon>Eukaryota</taxon>
        <taxon>Fungi</taxon>
        <taxon>Dikarya</taxon>
        <taxon>Ascomycota</taxon>
        <taxon>Pezizomycotina</taxon>
        <taxon>Dothideomycetes</taxon>
        <taxon>Dothideomycetes incertae sedis</taxon>
        <taxon>Botryosphaeriales</taxon>
        <taxon>Aplosporellaceae</taxon>
        <taxon>Aplosporella</taxon>
    </lineage>
</organism>
<dbReference type="OrthoDB" id="5463544at2759"/>
<dbReference type="AlphaFoldDB" id="A0A6A6AYS5"/>
<dbReference type="Gene3D" id="2.40.350.20">
    <property type="match status" value="1"/>
</dbReference>
<dbReference type="RefSeq" id="XP_033392648.1">
    <property type="nucleotide sequence ID" value="XM_033544464.1"/>
</dbReference>
<accession>A0A6A6AYS5</accession>
<sequence length="143" mass="15507">MHAFIIISSLAAIAAAATNGTFTDDRGVWTITKFNYHTTPSGAHPFYQFDAQYSGDAADKVNSCSREYGGSPDAKRPGPYCSDPALSFEVNESEKILSLTQTINEHEVIRGEQKFELDCHNDSNGAYICNADTFKVSVSTAVA</sequence>